<feature type="transmembrane region" description="Helical" evidence="6">
    <location>
        <begin position="311"/>
        <end position="333"/>
    </location>
</feature>
<evidence type="ECO:0000256" key="2">
    <source>
        <dbReference type="ARBA" id="ARBA00022475"/>
    </source>
</evidence>
<comment type="subcellular location">
    <subcellularLocation>
        <location evidence="1">Cell membrane</location>
        <topology evidence="1">Multi-pass membrane protein</topology>
    </subcellularLocation>
</comment>
<dbReference type="AlphaFoldDB" id="A0A7W7CGH6"/>
<comment type="caution">
    <text evidence="8">The sequence shown here is derived from an EMBL/GenBank/DDBJ whole genome shotgun (WGS) entry which is preliminary data.</text>
</comment>
<feature type="transmembrane region" description="Helical" evidence="6">
    <location>
        <begin position="252"/>
        <end position="276"/>
    </location>
</feature>
<dbReference type="InterPro" id="IPR036259">
    <property type="entry name" value="MFS_trans_sf"/>
</dbReference>
<dbReference type="PANTHER" id="PTHR23513:SF17">
    <property type="entry name" value="MEMBRANE PROTEIN"/>
    <property type="match status" value="1"/>
</dbReference>
<keyword evidence="2" id="KW-1003">Cell membrane</keyword>
<dbReference type="Pfam" id="PF07690">
    <property type="entry name" value="MFS_1"/>
    <property type="match status" value="1"/>
</dbReference>
<dbReference type="InterPro" id="IPR020846">
    <property type="entry name" value="MFS_dom"/>
</dbReference>
<evidence type="ECO:0000259" key="7">
    <source>
        <dbReference type="PROSITE" id="PS50850"/>
    </source>
</evidence>
<reference evidence="8 9" key="1">
    <citation type="submission" date="2020-08" db="EMBL/GenBank/DDBJ databases">
        <title>Sequencing the genomes of 1000 actinobacteria strains.</title>
        <authorList>
            <person name="Klenk H.-P."/>
        </authorList>
    </citation>
    <scope>NUCLEOTIDE SEQUENCE [LARGE SCALE GENOMIC DNA]</scope>
    <source>
        <strain evidence="8 9">DSM 44230</strain>
    </source>
</reference>
<evidence type="ECO:0000256" key="3">
    <source>
        <dbReference type="ARBA" id="ARBA00022692"/>
    </source>
</evidence>
<dbReference type="Gene3D" id="1.20.1250.20">
    <property type="entry name" value="MFS general substrate transporter like domains"/>
    <property type="match status" value="1"/>
</dbReference>
<dbReference type="InterPro" id="IPR011701">
    <property type="entry name" value="MFS"/>
</dbReference>
<keyword evidence="4 6" id="KW-1133">Transmembrane helix</keyword>
<proteinExistence type="predicted"/>
<dbReference type="PANTHER" id="PTHR23513">
    <property type="entry name" value="INTEGRAL MEMBRANE EFFLUX PROTEIN-RELATED"/>
    <property type="match status" value="1"/>
</dbReference>
<dbReference type="EMBL" id="JACHMH010000001">
    <property type="protein sequence ID" value="MBB4679338.1"/>
    <property type="molecule type" value="Genomic_DNA"/>
</dbReference>
<keyword evidence="3 6" id="KW-0812">Transmembrane</keyword>
<dbReference type="CDD" id="cd06173">
    <property type="entry name" value="MFS_MefA_like"/>
    <property type="match status" value="1"/>
</dbReference>
<feature type="transmembrane region" description="Helical" evidence="6">
    <location>
        <begin position="48"/>
        <end position="68"/>
    </location>
</feature>
<dbReference type="InterPro" id="IPR022324">
    <property type="entry name" value="Bacilysin_exporter_BacE_put"/>
</dbReference>
<evidence type="ECO:0000256" key="1">
    <source>
        <dbReference type="ARBA" id="ARBA00004651"/>
    </source>
</evidence>
<feature type="domain" description="Major facilitator superfamily (MFS) profile" evidence="7">
    <location>
        <begin position="10"/>
        <end position="399"/>
    </location>
</feature>
<dbReference type="GO" id="GO:0022857">
    <property type="term" value="F:transmembrane transporter activity"/>
    <property type="evidence" value="ECO:0007669"/>
    <property type="project" value="InterPro"/>
</dbReference>
<feature type="transmembrane region" description="Helical" evidence="6">
    <location>
        <begin position="372"/>
        <end position="394"/>
    </location>
</feature>
<feature type="transmembrane region" description="Helical" evidence="6">
    <location>
        <begin position="345"/>
        <end position="366"/>
    </location>
</feature>
<sequence length="405" mass="41222">MSTAVAVRPAYREPAYLRYLAGHGTSLLGDQVWHVALSFSAVQLASPGVAGLVMTVAAVPRLALMLLGGALADRFDARRLMIGSDLARAVVMVLAAVLAFSSPSVLWLVLVALAFGIADAVFLPAAGSLQPRLLEVGQLSSGAALNEVVARAALLLGAPLGGVLVAVGGLPLACVVNAVTFVISMVAVTSARPRREVEPSGEPMFAAMRSGFAFLRGDRVLRTVILAALVINLGFIGPMNLGIAVLADYRGWGSVGIGLLVAGFGGGAALGSLVLLRVHLRARLGLIVAVAALVEAVAMVAMAVWPSLPVAVLAAVLVGLGGAPCGIGVRTLMQARTPDAFRGRVSSVHTLCSLGIAPLAMALFGLTVDAVGVLPAFLFSAALELIGATLCLAVPDLRQASIKQG</sequence>
<evidence type="ECO:0000313" key="9">
    <source>
        <dbReference type="Proteomes" id="UP000533598"/>
    </source>
</evidence>
<evidence type="ECO:0000256" key="4">
    <source>
        <dbReference type="ARBA" id="ARBA00022989"/>
    </source>
</evidence>
<feature type="transmembrane region" description="Helical" evidence="6">
    <location>
        <begin position="283"/>
        <end position="305"/>
    </location>
</feature>
<evidence type="ECO:0000256" key="5">
    <source>
        <dbReference type="ARBA" id="ARBA00023136"/>
    </source>
</evidence>
<dbReference type="PROSITE" id="PS50850">
    <property type="entry name" value="MFS"/>
    <property type="match status" value="1"/>
</dbReference>
<dbReference type="RefSeq" id="WP_185005099.1">
    <property type="nucleotide sequence ID" value="NZ_BAAAUI010000001.1"/>
</dbReference>
<name>A0A7W7CGH6_9PSEU</name>
<evidence type="ECO:0000313" key="8">
    <source>
        <dbReference type="EMBL" id="MBB4679338.1"/>
    </source>
</evidence>
<dbReference type="Proteomes" id="UP000533598">
    <property type="component" value="Unassembled WGS sequence"/>
</dbReference>
<dbReference type="GO" id="GO:0005886">
    <property type="term" value="C:plasma membrane"/>
    <property type="evidence" value="ECO:0007669"/>
    <property type="project" value="UniProtKB-SubCell"/>
</dbReference>
<feature type="transmembrane region" description="Helical" evidence="6">
    <location>
        <begin position="224"/>
        <end position="246"/>
    </location>
</feature>
<accession>A0A7W7CGH6</accession>
<gene>
    <name evidence="8" type="ORF">HNR67_005456</name>
</gene>
<feature type="transmembrane region" description="Helical" evidence="6">
    <location>
        <begin position="164"/>
        <end position="188"/>
    </location>
</feature>
<keyword evidence="9" id="KW-1185">Reference proteome</keyword>
<dbReference type="PRINTS" id="PR01988">
    <property type="entry name" value="EXPORTERBACE"/>
</dbReference>
<evidence type="ECO:0000256" key="6">
    <source>
        <dbReference type="SAM" id="Phobius"/>
    </source>
</evidence>
<dbReference type="SUPFAM" id="SSF103473">
    <property type="entry name" value="MFS general substrate transporter"/>
    <property type="match status" value="1"/>
</dbReference>
<organism evidence="8 9">
    <name type="scientific">Crossiella cryophila</name>
    <dbReference type="NCBI Taxonomy" id="43355"/>
    <lineage>
        <taxon>Bacteria</taxon>
        <taxon>Bacillati</taxon>
        <taxon>Actinomycetota</taxon>
        <taxon>Actinomycetes</taxon>
        <taxon>Pseudonocardiales</taxon>
        <taxon>Pseudonocardiaceae</taxon>
        <taxon>Crossiella</taxon>
    </lineage>
</organism>
<protein>
    <submittedName>
        <fullName evidence="8">Putative MFS family arabinose efflux permease</fullName>
    </submittedName>
</protein>
<keyword evidence="5 6" id="KW-0472">Membrane</keyword>